<evidence type="ECO:0000256" key="1">
    <source>
        <dbReference type="SAM" id="Phobius"/>
    </source>
</evidence>
<sequence length="118" mass="13611">MHTYVYVPGSLYAICRAHRTFNDLRRWRMRSQAYSMPIIQHSTALSFSKAQVLLPQDSTKSVNWGNIFLHLPAGGSHVDVYFFFFFFFSILFAFSFIIISLTSNEGMGKQQETQVTVN</sequence>
<protein>
    <submittedName>
        <fullName evidence="2">Uncharacterized protein</fullName>
    </submittedName>
</protein>
<keyword evidence="3" id="KW-1185">Reference proteome</keyword>
<name>A0AAN9NUV2_PSOTE</name>
<feature type="transmembrane region" description="Helical" evidence="1">
    <location>
        <begin position="80"/>
        <end position="101"/>
    </location>
</feature>
<dbReference type="EMBL" id="JAYMYS010000016">
    <property type="protein sequence ID" value="KAK7379769.1"/>
    <property type="molecule type" value="Genomic_DNA"/>
</dbReference>
<dbReference type="Proteomes" id="UP001386955">
    <property type="component" value="Unassembled WGS sequence"/>
</dbReference>
<evidence type="ECO:0000313" key="3">
    <source>
        <dbReference type="Proteomes" id="UP001386955"/>
    </source>
</evidence>
<reference evidence="2 3" key="1">
    <citation type="submission" date="2024-01" db="EMBL/GenBank/DDBJ databases">
        <title>The genomes of 5 underutilized Papilionoideae crops provide insights into root nodulation and disease resistanc.</title>
        <authorList>
            <person name="Jiang F."/>
        </authorList>
    </citation>
    <scope>NUCLEOTIDE SEQUENCE [LARGE SCALE GENOMIC DNA]</scope>
    <source>
        <strain evidence="2">DUOXIRENSHENG_FW03</strain>
        <tissue evidence="2">Leaves</tissue>
    </source>
</reference>
<keyword evidence="1" id="KW-1133">Transmembrane helix</keyword>
<gene>
    <name evidence="2" type="ORF">VNO78_34288</name>
</gene>
<comment type="caution">
    <text evidence="2">The sequence shown here is derived from an EMBL/GenBank/DDBJ whole genome shotgun (WGS) entry which is preliminary data.</text>
</comment>
<keyword evidence="1" id="KW-0472">Membrane</keyword>
<evidence type="ECO:0000313" key="2">
    <source>
        <dbReference type="EMBL" id="KAK7379769.1"/>
    </source>
</evidence>
<accession>A0AAN9NUV2</accession>
<keyword evidence="1" id="KW-0812">Transmembrane</keyword>
<organism evidence="2 3">
    <name type="scientific">Psophocarpus tetragonolobus</name>
    <name type="common">Winged bean</name>
    <name type="synonym">Dolichos tetragonolobus</name>
    <dbReference type="NCBI Taxonomy" id="3891"/>
    <lineage>
        <taxon>Eukaryota</taxon>
        <taxon>Viridiplantae</taxon>
        <taxon>Streptophyta</taxon>
        <taxon>Embryophyta</taxon>
        <taxon>Tracheophyta</taxon>
        <taxon>Spermatophyta</taxon>
        <taxon>Magnoliopsida</taxon>
        <taxon>eudicotyledons</taxon>
        <taxon>Gunneridae</taxon>
        <taxon>Pentapetalae</taxon>
        <taxon>rosids</taxon>
        <taxon>fabids</taxon>
        <taxon>Fabales</taxon>
        <taxon>Fabaceae</taxon>
        <taxon>Papilionoideae</taxon>
        <taxon>50 kb inversion clade</taxon>
        <taxon>NPAAA clade</taxon>
        <taxon>indigoferoid/millettioid clade</taxon>
        <taxon>Phaseoleae</taxon>
        <taxon>Psophocarpus</taxon>
    </lineage>
</organism>
<dbReference type="AlphaFoldDB" id="A0AAN9NUV2"/>
<proteinExistence type="predicted"/>